<feature type="region of interest" description="Disordered" evidence="1">
    <location>
        <begin position="616"/>
        <end position="635"/>
    </location>
</feature>
<feature type="region of interest" description="Disordered" evidence="1">
    <location>
        <begin position="710"/>
        <end position="737"/>
    </location>
</feature>
<reference evidence="2 3" key="1">
    <citation type="submission" date="2017-12" db="EMBL/GenBank/DDBJ databases">
        <title>Comparative genomics of Botrytis spp.</title>
        <authorList>
            <person name="Valero-Jimenez C.A."/>
            <person name="Tapia P."/>
            <person name="Veloso J."/>
            <person name="Silva-Moreno E."/>
            <person name="Staats M."/>
            <person name="Valdes J.H."/>
            <person name="Van Kan J.A.L."/>
        </authorList>
    </citation>
    <scope>NUCLEOTIDE SEQUENCE [LARGE SCALE GENOMIC DNA]</scope>
    <source>
        <strain evidence="2 3">Bp0003</strain>
    </source>
</reference>
<sequence length="737" mass="83319">MLALQRSIQEQLPDHDEGNLEPIKFEAHLAGTLGRDVNFLIDPIHEREVAETLYKISHSFVLKTVTQFPRQNGGFRYLSREILYPDNLEVIIPRTVVVLYLSGNIWQGMSVKPVESEHESDSGSDVQALPPEPRLPALVEFDLTDWKVDHVVSRWTVPGQAVLREGLFSISAVANSLHWQYPGVLWNNIRANEAYEDLFDRFQRVHLHHEEDYFPEHIQVVLEGILRNGDDRPNYRLAAITPHEVAAGDVRFFVSIYGGQSESPLLCVAYQPRIGWGGMRRRRDGDSEGFLGDLEWGFSVQQLQAEEIQAVELPAGELPAERLRAERLRAARLPVDPIVIDEPVEAPPILPAEILPRIENYGINSIEAPFNRDGWTFDIDLEHFNEGLTRGGNRTPWIHDCAPRALYYSIHHQHPNYLRGNLTPESVLQAFDDVFPRHENSWKDEEVARILRGYPTLGGYELAFVNCVIYDDHTIVAIDWSQPEGYNPANENLLYVASFIDWRIGYCQEDHRHHWVGMKYRDGEAVPHPRLFRPQPAIPPSKLPKSKFVSLLDAATSSQASKKTPVSKSSASTWSNFDTSKSFVSQSGQKWVPPSTVPTNLPITMIPSVQTGQQFGTPVQQQNQPPPPSLQSASSSFKLQYWSPFGTTAQQQQQQQQQSLGLNRHPLSVPFGELFVHPIPLQQQPPQQGQNVQGQIGFGMNIASRNDQMELARELRAEQSHGGFEESTWNGQGNGDK</sequence>
<dbReference type="Proteomes" id="UP000297910">
    <property type="component" value="Unassembled WGS sequence"/>
</dbReference>
<evidence type="ECO:0000256" key="1">
    <source>
        <dbReference type="SAM" id="MobiDB-lite"/>
    </source>
</evidence>
<evidence type="ECO:0000313" key="3">
    <source>
        <dbReference type="Proteomes" id="UP000297910"/>
    </source>
</evidence>
<comment type="caution">
    <text evidence="2">The sequence shown here is derived from an EMBL/GenBank/DDBJ whole genome shotgun (WGS) entry which is preliminary data.</text>
</comment>
<evidence type="ECO:0000313" key="2">
    <source>
        <dbReference type="EMBL" id="TGO20573.1"/>
    </source>
</evidence>
<gene>
    <name evidence="2" type="ORF">BPAE_0285g00180</name>
</gene>
<organism evidence="2 3">
    <name type="scientific">Botrytis paeoniae</name>
    <dbReference type="NCBI Taxonomy" id="278948"/>
    <lineage>
        <taxon>Eukaryota</taxon>
        <taxon>Fungi</taxon>
        <taxon>Dikarya</taxon>
        <taxon>Ascomycota</taxon>
        <taxon>Pezizomycotina</taxon>
        <taxon>Leotiomycetes</taxon>
        <taxon>Helotiales</taxon>
        <taxon>Sclerotiniaceae</taxon>
        <taxon>Botrytis</taxon>
    </lineage>
</organism>
<proteinExistence type="predicted"/>
<name>A0A4Z1FCM9_9HELO</name>
<protein>
    <submittedName>
        <fullName evidence="2">Uncharacterized protein</fullName>
    </submittedName>
</protein>
<dbReference type="AlphaFoldDB" id="A0A4Z1FCM9"/>
<keyword evidence="3" id="KW-1185">Reference proteome</keyword>
<feature type="compositionally biased region" description="Basic and acidic residues" evidence="1">
    <location>
        <begin position="710"/>
        <end position="719"/>
    </location>
</feature>
<accession>A0A4Z1FCM9</accession>
<dbReference type="EMBL" id="PQXI01000284">
    <property type="protein sequence ID" value="TGO20573.1"/>
    <property type="molecule type" value="Genomic_DNA"/>
</dbReference>